<evidence type="ECO:0000259" key="1">
    <source>
        <dbReference type="Pfam" id="PF01764"/>
    </source>
</evidence>
<dbReference type="PANTHER" id="PTHR45856">
    <property type="entry name" value="ALPHA/BETA-HYDROLASES SUPERFAMILY PROTEIN"/>
    <property type="match status" value="1"/>
</dbReference>
<dbReference type="InterPro" id="IPR051218">
    <property type="entry name" value="Sec_MonoDiacylglyc_Lipase"/>
</dbReference>
<dbReference type="InterPro" id="IPR029058">
    <property type="entry name" value="AB_hydrolase_fold"/>
</dbReference>
<reference evidence="3" key="1">
    <citation type="journal article" date="2018" name="Nat. Microbiol.">
        <title>Leveraging single-cell genomics to expand the fungal tree of life.</title>
        <authorList>
            <person name="Ahrendt S.R."/>
            <person name="Quandt C.A."/>
            <person name="Ciobanu D."/>
            <person name="Clum A."/>
            <person name="Salamov A."/>
            <person name="Andreopoulos B."/>
            <person name="Cheng J.F."/>
            <person name="Woyke T."/>
            <person name="Pelin A."/>
            <person name="Henrissat B."/>
            <person name="Reynolds N.K."/>
            <person name="Benny G.L."/>
            <person name="Smith M.E."/>
            <person name="James T.Y."/>
            <person name="Grigoriev I.V."/>
        </authorList>
    </citation>
    <scope>NUCLEOTIDE SEQUENCE [LARGE SCALE GENOMIC DNA]</scope>
    <source>
        <strain evidence="3">RSA 468</strain>
    </source>
</reference>
<gene>
    <name evidence="2" type="ORF">BJ085DRAFT_590</name>
</gene>
<dbReference type="InterPro" id="IPR002921">
    <property type="entry name" value="Fungal_lipase-type"/>
</dbReference>
<evidence type="ECO:0000313" key="2">
    <source>
        <dbReference type="EMBL" id="RKP40026.1"/>
    </source>
</evidence>
<dbReference type="Gene3D" id="3.40.50.1820">
    <property type="entry name" value="alpha/beta hydrolase"/>
    <property type="match status" value="1"/>
</dbReference>
<dbReference type="Proteomes" id="UP000268162">
    <property type="component" value="Unassembled WGS sequence"/>
</dbReference>
<dbReference type="AlphaFoldDB" id="A0A4Q0A1L8"/>
<proteinExistence type="predicted"/>
<name>A0A4Q0A1L8_9FUNG</name>
<dbReference type="CDD" id="cd00519">
    <property type="entry name" value="Lipase_3"/>
    <property type="match status" value="1"/>
</dbReference>
<feature type="non-terminal residue" evidence="2">
    <location>
        <position position="1"/>
    </location>
</feature>
<accession>A0A4Q0A1L8</accession>
<protein>
    <submittedName>
        <fullName evidence="2">Alpha/Beta hydrolase protein</fullName>
    </submittedName>
</protein>
<dbReference type="SUPFAM" id="SSF53474">
    <property type="entry name" value="alpha/beta-Hydrolases"/>
    <property type="match status" value="1"/>
</dbReference>
<dbReference type="GO" id="GO:0006629">
    <property type="term" value="P:lipid metabolic process"/>
    <property type="evidence" value="ECO:0007669"/>
    <property type="project" value="InterPro"/>
</dbReference>
<feature type="non-terminal residue" evidence="2">
    <location>
        <position position="173"/>
    </location>
</feature>
<dbReference type="GO" id="GO:0016787">
    <property type="term" value="F:hydrolase activity"/>
    <property type="evidence" value="ECO:0007669"/>
    <property type="project" value="UniProtKB-KW"/>
</dbReference>
<feature type="domain" description="Fungal lipase-type" evidence="1">
    <location>
        <begin position="24"/>
        <end position="161"/>
    </location>
</feature>
<keyword evidence="3" id="KW-1185">Reference proteome</keyword>
<dbReference type="EMBL" id="ML002229">
    <property type="protein sequence ID" value="RKP40026.1"/>
    <property type="molecule type" value="Genomic_DNA"/>
</dbReference>
<evidence type="ECO:0000313" key="3">
    <source>
        <dbReference type="Proteomes" id="UP000268162"/>
    </source>
</evidence>
<keyword evidence="2" id="KW-0378">Hydrolase</keyword>
<dbReference type="PANTHER" id="PTHR45856:SF24">
    <property type="entry name" value="FUNGAL LIPASE-LIKE DOMAIN-CONTAINING PROTEIN"/>
    <property type="match status" value="1"/>
</dbReference>
<dbReference type="Pfam" id="PF01764">
    <property type="entry name" value="Lipase_3"/>
    <property type="match status" value="1"/>
</dbReference>
<organism evidence="2 3">
    <name type="scientific">Dimargaris cristalligena</name>
    <dbReference type="NCBI Taxonomy" id="215637"/>
    <lineage>
        <taxon>Eukaryota</taxon>
        <taxon>Fungi</taxon>
        <taxon>Fungi incertae sedis</taxon>
        <taxon>Zoopagomycota</taxon>
        <taxon>Kickxellomycotina</taxon>
        <taxon>Dimargaritomycetes</taxon>
        <taxon>Dimargaritales</taxon>
        <taxon>Dimargaritaceae</taxon>
        <taxon>Dimargaris</taxon>
    </lineage>
</organism>
<sequence length="173" mass="19544">ESITNFDKSVHGFIGYYKPRNEIIVAFRGTTGSDLKSFRTDFKFTKKLCPPFWPDSEVHSGFWGAAEHASGLLLRYIKQLADEDPSRRLVFIGHSLGGAIAQLVALHFAFKYLDLLPRIEVTLLGPPRAGNANFVSHYNDLGIPTFRVNVGNDYVPQLPPAWMGYRHVDMEIY</sequence>